<keyword evidence="2" id="KW-0479">Metal-binding</keyword>
<dbReference type="Gene3D" id="1.50.10.130">
    <property type="entry name" value="Terpene synthase, N-terminal domain"/>
    <property type="match status" value="2"/>
</dbReference>
<dbReference type="SUPFAM" id="SSF48239">
    <property type="entry name" value="Terpenoid cyclases/Protein prenyltransferases"/>
    <property type="match status" value="1"/>
</dbReference>
<evidence type="ECO:0000313" key="7">
    <source>
        <dbReference type="EnsemblPlants" id="QL08p013705:mrna"/>
    </source>
</evidence>
<evidence type="ECO:0000256" key="3">
    <source>
        <dbReference type="ARBA" id="ARBA00022842"/>
    </source>
</evidence>
<dbReference type="EnsemblPlants" id="QL08p013705:mrna">
    <property type="protein sequence ID" value="QL08p013705:mrna"/>
    <property type="gene ID" value="QL08p013705"/>
</dbReference>
<dbReference type="InterPro" id="IPR005630">
    <property type="entry name" value="Terpene_synthase_metal-bd"/>
</dbReference>
<proteinExistence type="predicted"/>
<dbReference type="CDD" id="cd00684">
    <property type="entry name" value="Terpene_cyclase_plant_C1"/>
    <property type="match status" value="1"/>
</dbReference>
<evidence type="ECO:0000256" key="4">
    <source>
        <dbReference type="ARBA" id="ARBA00023239"/>
    </source>
</evidence>
<dbReference type="OMA" id="NAWEDIN"/>
<keyword evidence="4" id="KW-0456">Lyase</keyword>
<keyword evidence="8" id="KW-1185">Reference proteome</keyword>
<keyword evidence="3" id="KW-0460">Magnesium</keyword>
<dbReference type="InParanoid" id="A0A7N2M9E0"/>
<dbReference type="InterPro" id="IPR044814">
    <property type="entry name" value="Terpene_cyclase_plant_C1"/>
</dbReference>
<dbReference type="PANTHER" id="PTHR31225">
    <property type="entry name" value="OS04G0344100 PROTEIN-RELATED"/>
    <property type="match status" value="1"/>
</dbReference>
<dbReference type="SFLD" id="SFLDG01604">
    <property type="entry name" value="Terpene_Cyclase_Like_1_C_Termi"/>
    <property type="match status" value="1"/>
</dbReference>
<evidence type="ECO:0000259" key="5">
    <source>
        <dbReference type="Pfam" id="PF01397"/>
    </source>
</evidence>
<dbReference type="InterPro" id="IPR008930">
    <property type="entry name" value="Terpenoid_cyclase/PrenylTrfase"/>
</dbReference>
<dbReference type="InterPro" id="IPR001906">
    <property type="entry name" value="Terpene_synth_N"/>
</dbReference>
<reference evidence="7" key="2">
    <citation type="submission" date="2021-01" db="UniProtKB">
        <authorList>
            <consortium name="EnsemblPlants"/>
        </authorList>
    </citation>
    <scope>IDENTIFICATION</scope>
</reference>
<feature type="domain" description="Terpene synthase metal-binding" evidence="6">
    <location>
        <begin position="219"/>
        <end position="458"/>
    </location>
</feature>
<sequence length="514" mass="59847">MSILVLGAPSQIAKLEVIRRTVNFHPDIWGDRFINNISKDKDIHFHKVREVEELKKKVRRELLAYDGHLSQLLGLIDALQRLGLAYNFEREIEEALEHIYATHNDNNDVDDDLYNLALYEATHLRVHGEDILDETLEFTTTHLKSTTYPTNNPLAAQITRALKQPLHKGIPRLEARKYIVVYEQDDSHNKDLLKLSKLDFNLVLSLHKEELSSITRWWKDLDFARKLPFARDRVVECYFWIMSVYFEPQYSLARKILTKVLTLTSVIDDIYDAYGTLEELEPFTEAIERWDISSIDQLPDYMQICYRALLGLFEAADEELAKQGRSYCVSYAKDAMKLLARAYFDEAKWFFQKHIPTMDEYMNLALRTSTYPMLTTVSFLGMGDIVTKEAFDWSFTNPKIVIASSIICRLMDDIRTHKFEQERGHVATAVECYMKQHGVSEQVAYDELNKQVVDAWKDINEECIRPTAFPMPLLMRVLNLTRVIDVVYKERDDYTFVGEEMKDNVASVLDPVPI</sequence>
<dbReference type="Gene3D" id="1.10.600.10">
    <property type="entry name" value="Farnesyl Diphosphate Synthase"/>
    <property type="match status" value="1"/>
</dbReference>
<feature type="domain" description="Terpene synthase N-terminal" evidence="5">
    <location>
        <begin position="28"/>
        <end position="118"/>
    </location>
</feature>
<dbReference type="FunCoup" id="A0A7N2M9E0">
    <property type="interactions" value="41"/>
</dbReference>
<dbReference type="SFLD" id="SFLDG01019">
    <property type="entry name" value="Terpene_Cyclase_Like_1_C_Termi"/>
    <property type="match status" value="1"/>
</dbReference>
<comment type="cofactor">
    <cofactor evidence="1">
        <name>Mg(2+)</name>
        <dbReference type="ChEBI" id="CHEBI:18420"/>
    </cofactor>
</comment>
<dbReference type="Proteomes" id="UP000594261">
    <property type="component" value="Chromosome 8"/>
</dbReference>
<name>A0A7N2M9E0_QUELO</name>
<dbReference type="InterPro" id="IPR034741">
    <property type="entry name" value="Terpene_cyclase-like_1_C"/>
</dbReference>
<organism evidence="7 8">
    <name type="scientific">Quercus lobata</name>
    <name type="common">Valley oak</name>
    <dbReference type="NCBI Taxonomy" id="97700"/>
    <lineage>
        <taxon>Eukaryota</taxon>
        <taxon>Viridiplantae</taxon>
        <taxon>Streptophyta</taxon>
        <taxon>Embryophyta</taxon>
        <taxon>Tracheophyta</taxon>
        <taxon>Spermatophyta</taxon>
        <taxon>Magnoliopsida</taxon>
        <taxon>eudicotyledons</taxon>
        <taxon>Gunneridae</taxon>
        <taxon>Pentapetalae</taxon>
        <taxon>rosids</taxon>
        <taxon>fabids</taxon>
        <taxon>Fagales</taxon>
        <taxon>Fagaceae</taxon>
        <taxon>Quercus</taxon>
    </lineage>
</organism>
<dbReference type="GO" id="GO:0000287">
    <property type="term" value="F:magnesium ion binding"/>
    <property type="evidence" value="ECO:0007669"/>
    <property type="project" value="InterPro"/>
</dbReference>
<dbReference type="InterPro" id="IPR008949">
    <property type="entry name" value="Isoprenoid_synthase_dom_sf"/>
</dbReference>
<evidence type="ECO:0000313" key="8">
    <source>
        <dbReference type="Proteomes" id="UP000594261"/>
    </source>
</evidence>
<dbReference type="Gramene" id="QL08p013705:mrna">
    <property type="protein sequence ID" value="QL08p013705:mrna"/>
    <property type="gene ID" value="QL08p013705"/>
</dbReference>
<dbReference type="AlphaFoldDB" id="A0A7N2M9E0"/>
<reference evidence="7 8" key="1">
    <citation type="journal article" date="2016" name="G3 (Bethesda)">
        <title>First Draft Assembly and Annotation of the Genome of a California Endemic Oak Quercus lobata Nee (Fagaceae).</title>
        <authorList>
            <person name="Sork V.L."/>
            <person name="Fitz-Gibbon S.T."/>
            <person name="Puiu D."/>
            <person name="Crepeau M."/>
            <person name="Gugger P.F."/>
            <person name="Sherman R."/>
            <person name="Stevens K."/>
            <person name="Langley C.H."/>
            <person name="Pellegrini M."/>
            <person name="Salzberg S.L."/>
        </authorList>
    </citation>
    <scope>NUCLEOTIDE SEQUENCE [LARGE SCALE GENOMIC DNA]</scope>
    <source>
        <strain evidence="7 8">cv. SW786</strain>
    </source>
</reference>
<dbReference type="Pfam" id="PF03936">
    <property type="entry name" value="Terpene_synth_C"/>
    <property type="match status" value="1"/>
</dbReference>
<dbReference type="GO" id="GO:0010333">
    <property type="term" value="F:terpene synthase activity"/>
    <property type="evidence" value="ECO:0007669"/>
    <property type="project" value="InterPro"/>
</dbReference>
<dbReference type="InterPro" id="IPR050148">
    <property type="entry name" value="Terpene_synthase-like"/>
</dbReference>
<dbReference type="PANTHER" id="PTHR31225:SF251">
    <property type="entry name" value="(-)-GERMACRENE D SYNTHASE-LIKE ISOFORM X2"/>
    <property type="match status" value="1"/>
</dbReference>
<evidence type="ECO:0000259" key="6">
    <source>
        <dbReference type="Pfam" id="PF03936"/>
    </source>
</evidence>
<dbReference type="FunFam" id="1.10.600.10:FF:000007">
    <property type="entry name" value="Isoprene synthase, chloroplastic"/>
    <property type="match status" value="1"/>
</dbReference>
<dbReference type="EMBL" id="LRBV02000008">
    <property type="status" value="NOT_ANNOTATED_CDS"/>
    <property type="molecule type" value="Genomic_DNA"/>
</dbReference>
<dbReference type="Pfam" id="PF01397">
    <property type="entry name" value="Terpene_synth"/>
    <property type="match status" value="1"/>
</dbReference>
<protein>
    <submittedName>
        <fullName evidence="7">Uncharacterized protein</fullName>
    </submittedName>
</protein>
<dbReference type="SUPFAM" id="SSF48576">
    <property type="entry name" value="Terpenoid synthases"/>
    <property type="match status" value="1"/>
</dbReference>
<dbReference type="SFLD" id="SFLDS00005">
    <property type="entry name" value="Isoprenoid_Synthase_Type_I"/>
    <property type="match status" value="1"/>
</dbReference>
<accession>A0A7N2M9E0</accession>
<dbReference type="GO" id="GO:0016102">
    <property type="term" value="P:diterpenoid biosynthetic process"/>
    <property type="evidence" value="ECO:0007669"/>
    <property type="project" value="InterPro"/>
</dbReference>
<dbReference type="InterPro" id="IPR036965">
    <property type="entry name" value="Terpene_synth_N_sf"/>
</dbReference>
<evidence type="ECO:0000256" key="1">
    <source>
        <dbReference type="ARBA" id="ARBA00001946"/>
    </source>
</evidence>
<evidence type="ECO:0000256" key="2">
    <source>
        <dbReference type="ARBA" id="ARBA00022723"/>
    </source>
</evidence>